<dbReference type="InterPro" id="IPR007858">
    <property type="entry name" value="Dpy-30_motif"/>
</dbReference>
<evidence type="ECO:0000313" key="2">
    <source>
        <dbReference type="Proteomes" id="UP000688137"/>
    </source>
</evidence>
<comment type="caution">
    <text evidence="1">The sequence shown here is derived from an EMBL/GenBank/DDBJ whole genome shotgun (WGS) entry which is preliminary data.</text>
</comment>
<accession>A0A8S1QFD1</accession>
<evidence type="ECO:0008006" key="3">
    <source>
        <dbReference type="Google" id="ProtNLM"/>
    </source>
</evidence>
<sequence>MSNQDSQDKSYEFKIDSDLPKFQNLPMNEYYQIEFKQALQSGLREIAIQKPQNAVRFLGEYLLQYKMKQ</sequence>
<proteinExistence type="predicted"/>
<dbReference type="EMBL" id="CAJJDM010000162">
    <property type="protein sequence ID" value="CAD8113956.1"/>
    <property type="molecule type" value="Genomic_DNA"/>
</dbReference>
<dbReference type="OMA" id="QIEFKQA"/>
<dbReference type="Pfam" id="PF05186">
    <property type="entry name" value="Dpy-30"/>
    <property type="match status" value="1"/>
</dbReference>
<reference evidence="1" key="1">
    <citation type="submission" date="2021-01" db="EMBL/GenBank/DDBJ databases">
        <authorList>
            <consortium name="Genoscope - CEA"/>
            <person name="William W."/>
        </authorList>
    </citation>
    <scope>NUCLEOTIDE SEQUENCE</scope>
</reference>
<name>A0A8S1QFD1_PARPR</name>
<dbReference type="AlphaFoldDB" id="A0A8S1QFD1"/>
<dbReference type="Proteomes" id="UP000688137">
    <property type="component" value="Unassembled WGS sequence"/>
</dbReference>
<protein>
    <recommendedName>
        <fullName evidence="3">RIIa domain-containing protein</fullName>
    </recommendedName>
</protein>
<organism evidence="1 2">
    <name type="scientific">Paramecium primaurelia</name>
    <dbReference type="NCBI Taxonomy" id="5886"/>
    <lineage>
        <taxon>Eukaryota</taxon>
        <taxon>Sar</taxon>
        <taxon>Alveolata</taxon>
        <taxon>Ciliophora</taxon>
        <taxon>Intramacronucleata</taxon>
        <taxon>Oligohymenophorea</taxon>
        <taxon>Peniculida</taxon>
        <taxon>Parameciidae</taxon>
        <taxon>Paramecium</taxon>
    </lineage>
</organism>
<evidence type="ECO:0000313" key="1">
    <source>
        <dbReference type="EMBL" id="CAD8113956.1"/>
    </source>
</evidence>
<gene>
    <name evidence="1" type="ORF">PPRIM_AZ9-3.1.T1570075</name>
</gene>
<keyword evidence="2" id="KW-1185">Reference proteome</keyword>